<dbReference type="EMBL" id="KN847559">
    <property type="protein sequence ID" value="KIW00832.1"/>
    <property type="molecule type" value="Genomic_DNA"/>
</dbReference>
<dbReference type="AlphaFoldDB" id="A0A0D1YIX7"/>
<dbReference type="SUPFAM" id="SSF57701">
    <property type="entry name" value="Zn2/Cys6 DNA-binding domain"/>
    <property type="match status" value="1"/>
</dbReference>
<keyword evidence="2" id="KW-0862">Zinc</keyword>
<dbReference type="Proteomes" id="UP000053259">
    <property type="component" value="Unassembled WGS sequence"/>
</dbReference>
<evidence type="ECO:0000313" key="10">
    <source>
        <dbReference type="Proteomes" id="UP000053259"/>
    </source>
</evidence>
<dbReference type="InterPro" id="IPR001138">
    <property type="entry name" value="Zn2Cys6_DnaBD"/>
</dbReference>
<dbReference type="PANTHER" id="PTHR36206">
    <property type="entry name" value="ASPERCRYPTIN BIOSYNTHESIS CLUSTER-SPECIFIC TRANSCRIPTION REGULATOR ATNN-RELATED"/>
    <property type="match status" value="1"/>
</dbReference>
<proteinExistence type="predicted"/>
<organism evidence="9 10">
    <name type="scientific">Verruconis gallopava</name>
    <dbReference type="NCBI Taxonomy" id="253628"/>
    <lineage>
        <taxon>Eukaryota</taxon>
        <taxon>Fungi</taxon>
        <taxon>Dikarya</taxon>
        <taxon>Ascomycota</taxon>
        <taxon>Pezizomycotina</taxon>
        <taxon>Dothideomycetes</taxon>
        <taxon>Pleosporomycetidae</taxon>
        <taxon>Venturiales</taxon>
        <taxon>Sympoventuriaceae</taxon>
        <taxon>Verruconis</taxon>
    </lineage>
</organism>
<dbReference type="PROSITE" id="PS00463">
    <property type="entry name" value="ZN2_CY6_FUNGAL_1"/>
    <property type="match status" value="1"/>
</dbReference>
<keyword evidence="1" id="KW-0479">Metal-binding</keyword>
<dbReference type="PROSITE" id="PS50048">
    <property type="entry name" value="ZN2_CY6_FUNGAL_2"/>
    <property type="match status" value="1"/>
</dbReference>
<dbReference type="InterPro" id="IPR036864">
    <property type="entry name" value="Zn2-C6_fun-type_DNA-bd_sf"/>
</dbReference>
<evidence type="ECO:0000256" key="6">
    <source>
        <dbReference type="ARBA" id="ARBA00023242"/>
    </source>
</evidence>
<dbReference type="RefSeq" id="XP_016210701.1">
    <property type="nucleotide sequence ID" value="XM_016361375.1"/>
</dbReference>
<dbReference type="PRINTS" id="PR00755">
    <property type="entry name" value="AFLATOXINBRP"/>
</dbReference>
<evidence type="ECO:0000313" key="9">
    <source>
        <dbReference type="EMBL" id="KIW00832.1"/>
    </source>
</evidence>
<keyword evidence="5" id="KW-0804">Transcription</keyword>
<evidence type="ECO:0000256" key="3">
    <source>
        <dbReference type="ARBA" id="ARBA00023015"/>
    </source>
</evidence>
<feature type="region of interest" description="Disordered" evidence="7">
    <location>
        <begin position="100"/>
        <end position="122"/>
    </location>
</feature>
<reference evidence="9 10" key="1">
    <citation type="submission" date="2015-01" db="EMBL/GenBank/DDBJ databases">
        <title>The Genome Sequence of Ochroconis gallopava CBS43764.</title>
        <authorList>
            <consortium name="The Broad Institute Genomics Platform"/>
            <person name="Cuomo C."/>
            <person name="de Hoog S."/>
            <person name="Gorbushina A."/>
            <person name="Stielow B."/>
            <person name="Teixiera M."/>
            <person name="Abouelleil A."/>
            <person name="Chapman S.B."/>
            <person name="Priest M."/>
            <person name="Young S.K."/>
            <person name="Wortman J."/>
            <person name="Nusbaum C."/>
            <person name="Birren B."/>
        </authorList>
    </citation>
    <scope>NUCLEOTIDE SEQUENCE [LARGE SCALE GENOMIC DNA]</scope>
    <source>
        <strain evidence="9 10">CBS 43764</strain>
    </source>
</reference>
<feature type="region of interest" description="Disordered" evidence="7">
    <location>
        <begin position="1"/>
        <end position="20"/>
    </location>
</feature>
<dbReference type="GeneID" id="27315565"/>
<name>A0A0D1YIX7_9PEZI</name>
<dbReference type="GO" id="GO:0003677">
    <property type="term" value="F:DNA binding"/>
    <property type="evidence" value="ECO:0007669"/>
    <property type="project" value="UniProtKB-KW"/>
</dbReference>
<feature type="compositionally biased region" description="Polar residues" evidence="7">
    <location>
        <begin position="1"/>
        <end position="13"/>
    </location>
</feature>
<dbReference type="CDD" id="cd00067">
    <property type="entry name" value="GAL4"/>
    <property type="match status" value="1"/>
</dbReference>
<dbReference type="HOGENOM" id="CLU_011409_3_0_1"/>
<dbReference type="STRING" id="253628.A0A0D1YIX7"/>
<dbReference type="Gene3D" id="4.10.240.10">
    <property type="entry name" value="Zn(2)-C6 fungal-type DNA-binding domain"/>
    <property type="match status" value="1"/>
</dbReference>
<dbReference type="OrthoDB" id="3172332at2759"/>
<dbReference type="GO" id="GO:0000981">
    <property type="term" value="F:DNA-binding transcription factor activity, RNA polymerase II-specific"/>
    <property type="evidence" value="ECO:0007669"/>
    <property type="project" value="InterPro"/>
</dbReference>
<dbReference type="Pfam" id="PF00172">
    <property type="entry name" value="Zn_clus"/>
    <property type="match status" value="1"/>
</dbReference>
<evidence type="ECO:0000256" key="7">
    <source>
        <dbReference type="SAM" id="MobiDB-lite"/>
    </source>
</evidence>
<keyword evidence="3" id="KW-0805">Transcription regulation</keyword>
<protein>
    <recommendedName>
        <fullName evidence="8">Zn(2)-C6 fungal-type domain-containing protein</fullName>
    </recommendedName>
</protein>
<evidence type="ECO:0000256" key="1">
    <source>
        <dbReference type="ARBA" id="ARBA00022723"/>
    </source>
</evidence>
<accession>A0A0D1YIX7</accession>
<dbReference type="SMART" id="SM00066">
    <property type="entry name" value="GAL4"/>
    <property type="match status" value="1"/>
</dbReference>
<dbReference type="InParanoid" id="A0A0D1YIX7"/>
<dbReference type="PANTHER" id="PTHR36206:SF16">
    <property type="entry name" value="TRANSCRIPTION FACTOR DOMAIN-CONTAINING PROTEIN-RELATED"/>
    <property type="match status" value="1"/>
</dbReference>
<dbReference type="VEuPathDB" id="FungiDB:PV09_07592"/>
<evidence type="ECO:0000256" key="4">
    <source>
        <dbReference type="ARBA" id="ARBA00023125"/>
    </source>
</evidence>
<evidence type="ECO:0000256" key="5">
    <source>
        <dbReference type="ARBA" id="ARBA00023163"/>
    </source>
</evidence>
<sequence length="632" mass="71524">MTHSQRNATQTKAVKQASGRNAPKVKTACRTCKVRKVKCDEARPACNRCIKSGRSCEGYGIWGGGTSSVAAQITQSISPHCTDNVRPKVRISRKESNSYVKTFQPNPGPLKLPGTESSSTRTAQEELSQIVQARRVQDFSNQLPTTKGYECIFYSIPPVIPMVSRLEEESNLMSWFQEITSRKLTGAFLSEFWTSFLLQVCYSEPPVWHGVLALTSAHKKELLQLPGVAPVDELFTLKAYSKAIRCLEPHFHDQTVSSRRVTLITCILFVCLELIQKHYAAAVSHLSSGLKLIEQFEHDLDGDGFRAVVNDYTSQLIYEAFLKLSLQVALLGYRNFDPGFILNRRIASETRPKFLSIEEAKELLDKLLFRALEIGNVSRKEHLSQQAQAALLCEKKALQTEINSWWEAFNVYVVDKISSLPPKSKAGVIILRMYYAMAIIITEACQYPHLETVYDALTPQFFAIMEYATKMWTIVAGWHAQLGINQFPGDERGSIIDIGWIPAVYYTAIKCRVRRLRLYAIQLLEATLHTEGIWDATVAASVAREVMRIEDGTEQELCVNEVYQVVCMPSQEEISPPTLPESQRVHGVEVAYSGEGNLSVEVTCRRRWENGNWEEIHRTYNPKMRVWTDQTH</sequence>
<gene>
    <name evidence="9" type="ORF">PV09_07592</name>
</gene>
<keyword evidence="6" id="KW-0539">Nucleus</keyword>
<feature type="domain" description="Zn(2)-C6 fungal-type" evidence="8">
    <location>
        <begin position="28"/>
        <end position="56"/>
    </location>
</feature>
<evidence type="ECO:0000256" key="2">
    <source>
        <dbReference type="ARBA" id="ARBA00022833"/>
    </source>
</evidence>
<dbReference type="InterPro" id="IPR052360">
    <property type="entry name" value="Transcr_Regulatory_Proteins"/>
</dbReference>
<evidence type="ECO:0000259" key="8">
    <source>
        <dbReference type="PROSITE" id="PS50048"/>
    </source>
</evidence>
<keyword evidence="4" id="KW-0238">DNA-binding</keyword>
<keyword evidence="10" id="KW-1185">Reference proteome</keyword>
<dbReference type="GO" id="GO:0008270">
    <property type="term" value="F:zinc ion binding"/>
    <property type="evidence" value="ECO:0007669"/>
    <property type="project" value="InterPro"/>
</dbReference>